<feature type="domain" description="Cilia- and flagella-associated protein 58 central coiled coil" evidence="3">
    <location>
        <begin position="119"/>
        <end position="328"/>
    </location>
</feature>
<feature type="coiled-coil region" evidence="2">
    <location>
        <begin position="115"/>
        <end position="303"/>
    </location>
</feature>
<feature type="coiled-coil region" evidence="2">
    <location>
        <begin position="395"/>
        <end position="422"/>
    </location>
</feature>
<dbReference type="InterPro" id="IPR049270">
    <property type="entry name" value="CFAP58_CC"/>
</dbReference>
<dbReference type="AlphaFoldDB" id="A0A482WNA5"/>
<name>A0A482WNA5_LAOST</name>
<proteinExistence type="predicted"/>
<keyword evidence="1 2" id="KW-0175">Coiled coil</keyword>
<dbReference type="OrthoDB" id="264785at2759"/>
<dbReference type="STRING" id="195883.A0A482WNA5"/>
<keyword evidence="5" id="KW-1185">Reference proteome</keyword>
<organism evidence="4 5">
    <name type="scientific">Laodelphax striatellus</name>
    <name type="common">Small brown planthopper</name>
    <name type="synonym">Delphax striatella</name>
    <dbReference type="NCBI Taxonomy" id="195883"/>
    <lineage>
        <taxon>Eukaryota</taxon>
        <taxon>Metazoa</taxon>
        <taxon>Ecdysozoa</taxon>
        <taxon>Arthropoda</taxon>
        <taxon>Hexapoda</taxon>
        <taxon>Insecta</taxon>
        <taxon>Pterygota</taxon>
        <taxon>Neoptera</taxon>
        <taxon>Paraneoptera</taxon>
        <taxon>Hemiptera</taxon>
        <taxon>Auchenorrhyncha</taxon>
        <taxon>Fulgoroidea</taxon>
        <taxon>Delphacidae</taxon>
        <taxon>Criomorphinae</taxon>
        <taxon>Laodelphax</taxon>
    </lineage>
</organism>
<evidence type="ECO:0000256" key="1">
    <source>
        <dbReference type="ARBA" id="ARBA00023054"/>
    </source>
</evidence>
<dbReference type="SMR" id="A0A482WNA5"/>
<dbReference type="PANTHER" id="PTHR32083:SF0">
    <property type="entry name" value="CILIA AND FLAGELLA-ASSOCIATED PROTEIN 58"/>
    <property type="match status" value="1"/>
</dbReference>
<evidence type="ECO:0000313" key="4">
    <source>
        <dbReference type="EMBL" id="RZF35004.1"/>
    </source>
</evidence>
<dbReference type="EMBL" id="QKKF02029744">
    <property type="protein sequence ID" value="RZF35004.1"/>
    <property type="molecule type" value="Genomic_DNA"/>
</dbReference>
<evidence type="ECO:0000259" key="3">
    <source>
        <dbReference type="Pfam" id="PF21771"/>
    </source>
</evidence>
<dbReference type="GO" id="GO:0005856">
    <property type="term" value="C:cytoskeleton"/>
    <property type="evidence" value="ECO:0007669"/>
    <property type="project" value="TreeGrafter"/>
</dbReference>
<evidence type="ECO:0000256" key="2">
    <source>
        <dbReference type="SAM" id="Coils"/>
    </source>
</evidence>
<comment type="caution">
    <text evidence="4">The sequence shown here is derived from an EMBL/GenBank/DDBJ whole genome shotgun (WGS) entry which is preliminary data.</text>
</comment>
<dbReference type="PANTHER" id="PTHR32083">
    <property type="entry name" value="CILIA AND FLAGELLA-ASSOCIATED PROTEIN 58-RELATED"/>
    <property type="match status" value="1"/>
</dbReference>
<sequence>MDKILKPQRLALEPSSPGVEPKYKHWKKTFTNYLAQTMAKTDEHKLKILFNCVAPHIFSSISHCEKYDVAISILDSLFLLRSQSILRGSHFGLASMPVARKTQMADGDHTMLLKLKSTEENLNNKMMEIAQLKKKLREQANIIKQEQNALRMMETKKIAIAHKVTIFEGQIDDLKEEKKLMVNLVEELRAELALKESAITKKELALRKIQTQKDSLQEDVNRWQDANKESKHTVNLLQENLKDARNFLKEREFDIEKLSLDNKHLITERDIAKQQVKTIKEDNKKLNLKLKSVQKQLHTEKAQNSERLDDIRLMKLDCDNLRKERSKLIKIIDNTADHQSTIFNLEKDLLRERLMARTLEEELQKPINGVDPSKLELQQKNYILKKKLLKEMSDSQEKGEKLAQTEQKCEMLSEKLNISDKENEPNICDKLRKMQNDLRKKGTSLKLQKTKTNCLVSQNAKLKLKLEMALKKLNEMDRLPRLQQDKKRHKKLNDEIGKIEQTVFEDDEHSCLNIVT</sequence>
<feature type="coiled-coil region" evidence="2">
    <location>
        <begin position="459"/>
        <end position="502"/>
    </location>
</feature>
<reference evidence="4 5" key="1">
    <citation type="journal article" date="2017" name="Gigascience">
        <title>Genome sequence of the small brown planthopper, Laodelphax striatellus.</title>
        <authorList>
            <person name="Zhu J."/>
            <person name="Jiang F."/>
            <person name="Wang X."/>
            <person name="Yang P."/>
            <person name="Bao Y."/>
            <person name="Zhao W."/>
            <person name="Wang W."/>
            <person name="Lu H."/>
            <person name="Wang Q."/>
            <person name="Cui N."/>
            <person name="Li J."/>
            <person name="Chen X."/>
            <person name="Luo L."/>
            <person name="Yu J."/>
            <person name="Kang L."/>
            <person name="Cui F."/>
        </authorList>
    </citation>
    <scope>NUCLEOTIDE SEQUENCE [LARGE SCALE GENOMIC DNA]</scope>
    <source>
        <strain evidence="4">Lst14</strain>
    </source>
</reference>
<dbReference type="InParanoid" id="A0A482WNA5"/>
<protein>
    <recommendedName>
        <fullName evidence="3">Cilia- and flagella-associated protein 58 central coiled coil domain-containing protein</fullName>
    </recommendedName>
</protein>
<dbReference type="Proteomes" id="UP000291343">
    <property type="component" value="Unassembled WGS sequence"/>
</dbReference>
<evidence type="ECO:0000313" key="5">
    <source>
        <dbReference type="Proteomes" id="UP000291343"/>
    </source>
</evidence>
<dbReference type="Pfam" id="PF21771">
    <property type="entry name" value="CFAP58_CC"/>
    <property type="match status" value="1"/>
</dbReference>
<accession>A0A482WNA5</accession>
<gene>
    <name evidence="4" type="ORF">LSTR_LSTR010862</name>
</gene>